<dbReference type="AlphaFoldDB" id="A0A9W6VTY7"/>
<gene>
    <name evidence="2" type="ORF">Airi01_084770</name>
</gene>
<evidence type="ECO:0000313" key="2">
    <source>
        <dbReference type="EMBL" id="GLY80210.1"/>
    </source>
</evidence>
<organism evidence="2 3">
    <name type="scientific">Actinoallomurus iriomotensis</name>
    <dbReference type="NCBI Taxonomy" id="478107"/>
    <lineage>
        <taxon>Bacteria</taxon>
        <taxon>Bacillati</taxon>
        <taxon>Actinomycetota</taxon>
        <taxon>Actinomycetes</taxon>
        <taxon>Streptosporangiales</taxon>
        <taxon>Thermomonosporaceae</taxon>
        <taxon>Actinoallomurus</taxon>
    </lineage>
</organism>
<proteinExistence type="predicted"/>
<evidence type="ECO:0000313" key="3">
    <source>
        <dbReference type="Proteomes" id="UP001165135"/>
    </source>
</evidence>
<accession>A0A9W6VTY7</accession>
<feature type="compositionally biased region" description="Basic and acidic residues" evidence="1">
    <location>
        <begin position="54"/>
        <end position="63"/>
    </location>
</feature>
<dbReference type="EMBL" id="BSTJ01000013">
    <property type="protein sequence ID" value="GLY80210.1"/>
    <property type="molecule type" value="Genomic_DNA"/>
</dbReference>
<evidence type="ECO:0000256" key="1">
    <source>
        <dbReference type="SAM" id="MobiDB-lite"/>
    </source>
</evidence>
<reference evidence="2" key="1">
    <citation type="submission" date="2023-03" db="EMBL/GenBank/DDBJ databases">
        <title>Actinoallomurus iriomotensis NBRC 103681.</title>
        <authorList>
            <person name="Ichikawa N."/>
            <person name="Sato H."/>
            <person name="Tonouchi N."/>
        </authorList>
    </citation>
    <scope>NUCLEOTIDE SEQUENCE</scope>
    <source>
        <strain evidence="2">NBRC 103681</strain>
    </source>
</reference>
<name>A0A9W6VTY7_9ACTN</name>
<protein>
    <submittedName>
        <fullName evidence="2">Uncharacterized protein</fullName>
    </submittedName>
</protein>
<feature type="region of interest" description="Disordered" evidence="1">
    <location>
        <begin position="47"/>
        <end position="76"/>
    </location>
</feature>
<dbReference type="Proteomes" id="UP001165135">
    <property type="component" value="Unassembled WGS sequence"/>
</dbReference>
<dbReference type="RefSeq" id="WP_285632820.1">
    <property type="nucleotide sequence ID" value="NZ_BSTJ01000013.1"/>
</dbReference>
<comment type="caution">
    <text evidence="2">The sequence shown here is derived from an EMBL/GenBank/DDBJ whole genome shotgun (WGS) entry which is preliminary data.</text>
</comment>
<sequence length="298" mass="33281">MTDDPREPQDELTDEELDEALAAGHADLLEQVRMGDIPISALTALMGATDDDEPARNRRERPPARPAAPGDPDPVTLITRRARCLSHIRAVDQARSSLDALRNAQDLIEMIRGDRPAAREVVLGVVDDLALVPHLDPSYLRELAEILRAGDIGDVDRARAWVYARDFAKVLRTIVFRDLDTVRSSARLFGRYFSLDLGVDVRDPRDRPRRAEIARELESVRERALYLCPREVNAAGADLSGLQVTDLDDLVGVVWDRETRWPPGLRERVAAYSEEIASGVYRVVPYGPERDPVRGPVV</sequence>